<comment type="caution">
    <text evidence="2">The sequence shown here is derived from an EMBL/GenBank/DDBJ whole genome shotgun (WGS) entry which is preliminary data.</text>
</comment>
<dbReference type="SUPFAM" id="SSF53955">
    <property type="entry name" value="Lysozyme-like"/>
    <property type="match status" value="1"/>
</dbReference>
<dbReference type="Proteomes" id="UP001518990">
    <property type="component" value="Unassembled WGS sequence"/>
</dbReference>
<reference evidence="2 3" key="1">
    <citation type="submission" date="2020-09" db="EMBL/GenBank/DDBJ databases">
        <title>Roseomonas.</title>
        <authorList>
            <person name="Zhu W."/>
        </authorList>
    </citation>
    <scope>NUCLEOTIDE SEQUENCE [LARGE SCALE GENOMIC DNA]</scope>
    <source>
        <strain evidence="2 3">1311</strain>
    </source>
</reference>
<proteinExistence type="predicted"/>
<evidence type="ECO:0000313" key="2">
    <source>
        <dbReference type="EMBL" id="MBO1073778.1"/>
    </source>
</evidence>
<evidence type="ECO:0000259" key="1">
    <source>
        <dbReference type="Pfam" id="PF09374"/>
    </source>
</evidence>
<dbReference type="InterPro" id="IPR018537">
    <property type="entry name" value="Peptidoglycan-bd_3"/>
</dbReference>
<dbReference type="Pfam" id="PF09374">
    <property type="entry name" value="PG_binding_3"/>
    <property type="match status" value="1"/>
</dbReference>
<accession>A0ABS3K8I9</accession>
<gene>
    <name evidence="2" type="ORF">IAI60_04075</name>
</gene>
<protein>
    <recommendedName>
        <fullName evidence="1">Peptidoglycan binding domain-containing protein</fullName>
    </recommendedName>
</protein>
<feature type="domain" description="Peptidoglycan binding" evidence="1">
    <location>
        <begin position="5"/>
        <end position="73"/>
    </location>
</feature>
<keyword evidence="3" id="KW-1185">Reference proteome</keyword>
<dbReference type="RefSeq" id="WP_207445372.1">
    <property type="nucleotide sequence ID" value="NZ_CP061091.1"/>
</dbReference>
<sequence>MSGRGTLYADITVDGTCGAMTRAALNSFLQRRGTEGRAVLREVVKSFQAGHYLSLAEGGPSQEAFVYGWMRSRILGLG</sequence>
<organism evidence="2 3">
    <name type="scientific">Roseomonas marmotae</name>
    <dbReference type="NCBI Taxonomy" id="2768161"/>
    <lineage>
        <taxon>Bacteria</taxon>
        <taxon>Pseudomonadati</taxon>
        <taxon>Pseudomonadota</taxon>
        <taxon>Alphaproteobacteria</taxon>
        <taxon>Acetobacterales</taxon>
        <taxon>Roseomonadaceae</taxon>
        <taxon>Roseomonas</taxon>
    </lineage>
</organism>
<name>A0ABS3K8I9_9PROT</name>
<dbReference type="InterPro" id="IPR023346">
    <property type="entry name" value="Lysozyme-like_dom_sf"/>
</dbReference>
<evidence type="ECO:0000313" key="3">
    <source>
        <dbReference type="Proteomes" id="UP001518990"/>
    </source>
</evidence>
<dbReference type="EMBL" id="JACTNF010000003">
    <property type="protein sequence ID" value="MBO1073778.1"/>
    <property type="molecule type" value="Genomic_DNA"/>
</dbReference>
<dbReference type="Gene3D" id="1.20.141.10">
    <property type="entry name" value="Chitosanase, subunit A, domain 1"/>
    <property type="match status" value="1"/>
</dbReference>